<dbReference type="AlphaFoldDB" id="A0A2G5DXX2"/>
<reference evidence="1 2" key="1">
    <citation type="submission" date="2017-09" db="EMBL/GenBank/DDBJ databases">
        <title>WGS assembly of Aquilegia coerulea Goldsmith.</title>
        <authorList>
            <person name="Hodges S."/>
            <person name="Kramer E."/>
            <person name="Nordborg M."/>
            <person name="Tomkins J."/>
            <person name="Borevitz J."/>
            <person name="Derieg N."/>
            <person name="Yan J."/>
            <person name="Mihaltcheva S."/>
            <person name="Hayes R.D."/>
            <person name="Rokhsar D."/>
        </authorList>
    </citation>
    <scope>NUCLEOTIDE SEQUENCE [LARGE SCALE GENOMIC DNA]</scope>
    <source>
        <strain evidence="2">cv. Goldsmith</strain>
    </source>
</reference>
<dbReference type="EMBL" id="KZ305031">
    <property type="protein sequence ID" value="PIA48362.1"/>
    <property type="molecule type" value="Genomic_DNA"/>
</dbReference>
<sequence>MDWEKVNGTNLITFTRLLNQDIGFIVKEQWTQMSSLLNDLKNYGCQTRTKAGQVMVFLDGLGYHETWIHF</sequence>
<proteinExistence type="predicted"/>
<name>A0A2G5DXX2_AQUCA</name>
<organism evidence="1 2">
    <name type="scientific">Aquilegia coerulea</name>
    <name type="common">Rocky mountain columbine</name>
    <dbReference type="NCBI Taxonomy" id="218851"/>
    <lineage>
        <taxon>Eukaryota</taxon>
        <taxon>Viridiplantae</taxon>
        <taxon>Streptophyta</taxon>
        <taxon>Embryophyta</taxon>
        <taxon>Tracheophyta</taxon>
        <taxon>Spermatophyta</taxon>
        <taxon>Magnoliopsida</taxon>
        <taxon>Ranunculales</taxon>
        <taxon>Ranunculaceae</taxon>
        <taxon>Thalictroideae</taxon>
        <taxon>Aquilegia</taxon>
    </lineage>
</organism>
<dbReference type="Proteomes" id="UP000230069">
    <property type="component" value="Unassembled WGS sequence"/>
</dbReference>
<evidence type="ECO:0000313" key="2">
    <source>
        <dbReference type="Proteomes" id="UP000230069"/>
    </source>
</evidence>
<keyword evidence="2" id="KW-1185">Reference proteome</keyword>
<protein>
    <submittedName>
        <fullName evidence="1">Uncharacterized protein</fullName>
    </submittedName>
</protein>
<dbReference type="InParanoid" id="A0A2G5DXX2"/>
<evidence type="ECO:0000313" key="1">
    <source>
        <dbReference type="EMBL" id="PIA48362.1"/>
    </source>
</evidence>
<gene>
    <name evidence="1" type="ORF">AQUCO_01400756v1</name>
</gene>
<accession>A0A2G5DXX2</accession>